<evidence type="ECO:0000313" key="7">
    <source>
        <dbReference type="EMBL" id="KOO52782.1"/>
    </source>
</evidence>
<feature type="transmembrane region" description="Helical" evidence="6">
    <location>
        <begin position="273"/>
        <end position="293"/>
    </location>
</feature>
<name>A0A0M0LPF6_9EUKA</name>
<evidence type="ECO:0000256" key="5">
    <source>
        <dbReference type="ARBA" id="ARBA00023136"/>
    </source>
</evidence>
<evidence type="ECO:0000256" key="2">
    <source>
        <dbReference type="ARBA" id="ARBA00022448"/>
    </source>
</evidence>
<feature type="transmembrane region" description="Helical" evidence="6">
    <location>
        <begin position="89"/>
        <end position="110"/>
    </location>
</feature>
<dbReference type="AlphaFoldDB" id="A0A0M0LPF6"/>
<dbReference type="OrthoDB" id="438495at2759"/>
<accession>A0A0M0LPF6</accession>
<gene>
    <name evidence="7" type="ORF">Ctob_011646</name>
</gene>
<evidence type="ECO:0000313" key="8">
    <source>
        <dbReference type="Proteomes" id="UP000037460"/>
    </source>
</evidence>
<keyword evidence="2" id="KW-0813">Transport</keyword>
<feature type="transmembrane region" description="Helical" evidence="6">
    <location>
        <begin position="59"/>
        <end position="77"/>
    </location>
</feature>
<evidence type="ECO:0000256" key="1">
    <source>
        <dbReference type="ARBA" id="ARBA00004141"/>
    </source>
</evidence>
<dbReference type="EMBL" id="JWZX01000505">
    <property type="protein sequence ID" value="KOO52782.1"/>
    <property type="molecule type" value="Genomic_DNA"/>
</dbReference>
<keyword evidence="3 6" id="KW-0812">Transmembrane</keyword>
<keyword evidence="4 6" id="KW-1133">Transmembrane helix</keyword>
<protein>
    <submittedName>
        <fullName evidence="7">Adenosine 3-phospho 5-phosphosulfate transporter 2</fullName>
    </submittedName>
</protein>
<comment type="subcellular location">
    <subcellularLocation>
        <location evidence="1">Membrane</location>
        <topology evidence="1">Multi-pass membrane protein</topology>
    </subcellularLocation>
</comment>
<feature type="transmembrane region" description="Helical" evidence="6">
    <location>
        <begin position="122"/>
        <end position="144"/>
    </location>
</feature>
<evidence type="ECO:0000256" key="3">
    <source>
        <dbReference type="ARBA" id="ARBA00022692"/>
    </source>
</evidence>
<dbReference type="GO" id="GO:0046964">
    <property type="term" value="F:3'-phosphoadenosine 5'-phosphosulfate transmembrane transporter activity"/>
    <property type="evidence" value="ECO:0007669"/>
    <property type="project" value="TreeGrafter"/>
</dbReference>
<dbReference type="InterPro" id="IPR013657">
    <property type="entry name" value="SCL35B1-4/HUT1"/>
</dbReference>
<sequence length="365" mass="38430">MCTAANLKYNDVGAVPMSAPSPHKAAAASPTSAHGKASVSAAAPVAELEIPSFLMNPRMTPLLPFILIAAGCLHAVLQEELMEGMKGLPLIISSFEFGCCALLSLLWLCITGGDPRNVPVWTLLRISLLVLSSLVSGNVALRWVSYPIKVVVKSCKLLPTMALGALLLRKRYTLADQLAAVLLCAGLVGFTLADHGGGGTGKGSSPLGVGVLLFAVSCDAVQVLLSERMLRASPHLTPMHVMLYTNGFAFFAVVAAILSTGEHTLVPPAELPWARLTLYGTCSWVGVCCFIGLTRSWGATAAVVATNSRKLLTIVLSFLLFPKPFKASFAFSGLAIVGGVLLHTYGKQPHGHKAKLEVTTTKKAE</sequence>
<keyword evidence="5 6" id="KW-0472">Membrane</keyword>
<dbReference type="Pfam" id="PF08449">
    <property type="entry name" value="UAA"/>
    <property type="match status" value="1"/>
</dbReference>
<feature type="transmembrane region" description="Helical" evidence="6">
    <location>
        <begin position="175"/>
        <end position="193"/>
    </location>
</feature>
<dbReference type="PANTHER" id="PTHR10778">
    <property type="entry name" value="SOLUTE CARRIER FAMILY 35 MEMBER B"/>
    <property type="match status" value="1"/>
</dbReference>
<dbReference type="GO" id="GO:0000139">
    <property type="term" value="C:Golgi membrane"/>
    <property type="evidence" value="ECO:0007669"/>
    <property type="project" value="TreeGrafter"/>
</dbReference>
<keyword evidence="8" id="KW-1185">Reference proteome</keyword>
<evidence type="ECO:0000256" key="6">
    <source>
        <dbReference type="SAM" id="Phobius"/>
    </source>
</evidence>
<organism evidence="7 8">
    <name type="scientific">Chrysochromulina tobinii</name>
    <dbReference type="NCBI Taxonomy" id="1460289"/>
    <lineage>
        <taxon>Eukaryota</taxon>
        <taxon>Haptista</taxon>
        <taxon>Haptophyta</taxon>
        <taxon>Prymnesiophyceae</taxon>
        <taxon>Prymnesiales</taxon>
        <taxon>Chrysochromulinaceae</taxon>
        <taxon>Chrysochromulina</taxon>
    </lineage>
</organism>
<dbReference type="Proteomes" id="UP000037460">
    <property type="component" value="Unassembled WGS sequence"/>
</dbReference>
<dbReference type="GO" id="GO:0005789">
    <property type="term" value="C:endoplasmic reticulum membrane"/>
    <property type="evidence" value="ECO:0007669"/>
    <property type="project" value="TreeGrafter"/>
</dbReference>
<proteinExistence type="predicted"/>
<reference evidence="8" key="1">
    <citation type="journal article" date="2015" name="PLoS Genet.">
        <title>Genome Sequence and Transcriptome Analyses of Chrysochromulina tobin: Metabolic Tools for Enhanced Algal Fitness in the Prominent Order Prymnesiales (Haptophyceae).</title>
        <authorList>
            <person name="Hovde B.T."/>
            <person name="Deodato C.R."/>
            <person name="Hunsperger H.M."/>
            <person name="Ryken S.A."/>
            <person name="Yost W."/>
            <person name="Jha R.K."/>
            <person name="Patterson J."/>
            <person name="Monnat R.J. Jr."/>
            <person name="Barlow S.B."/>
            <person name="Starkenburg S.R."/>
            <person name="Cattolico R.A."/>
        </authorList>
    </citation>
    <scope>NUCLEOTIDE SEQUENCE</scope>
    <source>
        <strain evidence="8">CCMP291</strain>
    </source>
</reference>
<comment type="caution">
    <text evidence="7">The sequence shown here is derived from an EMBL/GenBank/DDBJ whole genome shotgun (WGS) entry which is preliminary data.</text>
</comment>
<feature type="transmembrane region" description="Helical" evidence="6">
    <location>
        <begin position="205"/>
        <end position="225"/>
    </location>
</feature>
<evidence type="ECO:0000256" key="4">
    <source>
        <dbReference type="ARBA" id="ARBA00022989"/>
    </source>
</evidence>
<dbReference type="PANTHER" id="PTHR10778:SF8">
    <property type="entry name" value="ADENOSINE 3'-PHOSPHO 5'-PHOSPHOSULFATE TRANSPORTER 2"/>
    <property type="match status" value="1"/>
</dbReference>
<feature type="transmembrane region" description="Helical" evidence="6">
    <location>
        <begin position="241"/>
        <end position="261"/>
    </location>
</feature>